<dbReference type="Proteomes" id="UP001055153">
    <property type="component" value="Unassembled WGS sequence"/>
</dbReference>
<dbReference type="SUPFAM" id="SSF54427">
    <property type="entry name" value="NTF2-like"/>
    <property type="match status" value="1"/>
</dbReference>
<proteinExistence type="predicted"/>
<reference evidence="2" key="2">
    <citation type="submission" date="2021-08" db="EMBL/GenBank/DDBJ databases">
        <authorList>
            <person name="Tani A."/>
            <person name="Ola A."/>
            <person name="Ogura Y."/>
            <person name="Katsura K."/>
            <person name="Hayashi T."/>
        </authorList>
    </citation>
    <scope>NUCLEOTIDE SEQUENCE</scope>
    <source>
        <strain evidence="2">DSM 17168</strain>
    </source>
</reference>
<comment type="caution">
    <text evidence="2">The sequence shown here is derived from an EMBL/GenBank/DDBJ whole genome shotgun (WGS) entry which is preliminary data.</text>
</comment>
<reference evidence="2" key="1">
    <citation type="journal article" date="2021" name="Front. Microbiol.">
        <title>Comprehensive Comparative Genomics and Phenotyping of Methylobacterium Species.</title>
        <authorList>
            <person name="Alessa O."/>
            <person name="Ogura Y."/>
            <person name="Fujitani Y."/>
            <person name="Takami H."/>
            <person name="Hayashi T."/>
            <person name="Sahin N."/>
            <person name="Tani A."/>
        </authorList>
    </citation>
    <scope>NUCLEOTIDE SEQUENCE</scope>
    <source>
        <strain evidence="2">DSM 17168</strain>
    </source>
</reference>
<dbReference type="Gene3D" id="3.10.450.50">
    <property type="match status" value="1"/>
</dbReference>
<dbReference type="EMBL" id="BPQQ01000064">
    <property type="protein sequence ID" value="GJE02890.1"/>
    <property type="molecule type" value="Genomic_DNA"/>
</dbReference>
<evidence type="ECO:0000313" key="2">
    <source>
        <dbReference type="EMBL" id="GJE02890.1"/>
    </source>
</evidence>
<keyword evidence="3" id="KW-1185">Reference proteome</keyword>
<dbReference type="InterPro" id="IPR037401">
    <property type="entry name" value="SnoaL-like"/>
</dbReference>
<sequence>MADAAMIAARYLASWNETDPARRRALLADLWTETGTYADPLMRGTGPEEIDRLIAAVQDRFPGHRFVLAGRPDGFGAPAESVVRFSWALGPEGGASLVEGTDVALVEGGRLSRVVGFLDKTPAGP</sequence>
<accession>A0ABQ4SK68</accession>
<dbReference type="InterPro" id="IPR032710">
    <property type="entry name" value="NTF2-like_dom_sf"/>
</dbReference>
<dbReference type="RefSeq" id="WP_238240163.1">
    <property type="nucleotide sequence ID" value="NZ_BPQQ01000064.1"/>
</dbReference>
<gene>
    <name evidence="2" type="ORF">GMJLKIPL_4839</name>
</gene>
<evidence type="ECO:0000259" key="1">
    <source>
        <dbReference type="Pfam" id="PF12680"/>
    </source>
</evidence>
<evidence type="ECO:0000313" key="3">
    <source>
        <dbReference type="Proteomes" id="UP001055153"/>
    </source>
</evidence>
<feature type="domain" description="SnoaL-like" evidence="1">
    <location>
        <begin position="9"/>
        <end position="113"/>
    </location>
</feature>
<name>A0ABQ4SK68_9HYPH</name>
<protein>
    <recommendedName>
        <fullName evidence="1">SnoaL-like domain-containing protein</fullName>
    </recommendedName>
</protein>
<organism evidence="2 3">
    <name type="scientific">Methylobacterium isbiliense</name>
    <dbReference type="NCBI Taxonomy" id="315478"/>
    <lineage>
        <taxon>Bacteria</taxon>
        <taxon>Pseudomonadati</taxon>
        <taxon>Pseudomonadota</taxon>
        <taxon>Alphaproteobacteria</taxon>
        <taxon>Hyphomicrobiales</taxon>
        <taxon>Methylobacteriaceae</taxon>
        <taxon>Methylobacterium</taxon>
    </lineage>
</organism>
<dbReference type="Pfam" id="PF12680">
    <property type="entry name" value="SnoaL_2"/>
    <property type="match status" value="1"/>
</dbReference>